<dbReference type="InterPro" id="IPR020846">
    <property type="entry name" value="MFS_dom"/>
</dbReference>
<evidence type="ECO:0000256" key="7">
    <source>
        <dbReference type="SAM" id="Phobius"/>
    </source>
</evidence>
<keyword evidence="4 7" id="KW-1133">Transmembrane helix</keyword>
<dbReference type="InterPro" id="IPR022324">
    <property type="entry name" value="Bacilysin_exporter_BacE_put"/>
</dbReference>
<evidence type="ECO:0000256" key="5">
    <source>
        <dbReference type="ARBA" id="ARBA00023136"/>
    </source>
</evidence>
<evidence type="ECO:0000313" key="10">
    <source>
        <dbReference type="Proteomes" id="UP001500751"/>
    </source>
</evidence>
<dbReference type="Pfam" id="PF07690">
    <property type="entry name" value="MFS_1"/>
    <property type="match status" value="1"/>
</dbReference>
<dbReference type="Proteomes" id="UP001500751">
    <property type="component" value="Unassembled WGS sequence"/>
</dbReference>
<sequence>MSVEPEAGSAQAAPADRGEPVRDSAGRDSAVRDSAGRDQAGQAVPPFAPLRRRDFRILVGGQSLSTLGDMVYLVALPFLILGAGYAISGLSLTLTGFGLARIVTALPGGMLADRFGARPVMLWADVVRCAALTALTATAARGTPALAQLVITGVLLGACEGAHLPAYRSITPILVPDAELPAANTISIATNLFANVIGPPIGGALVAVLAPWPAVGVDAASFAVSALALMAMSHRPRPGAVTNPSPATTELPIRPLSLAAFVRSSPLYRTVLLMTAVLGASVGGTLEVALPVLTRTRPDLGPSGYGWLMAALGAGMLTGGASAGPLLSRHRQGLIVITALAVNGTLLATLPHAGGLLPMAATMTLIGALDGVLAVLVMTATQRMPPPHLLARAQALISLVTFAMFPLSVSVAGLVLYHWPPAAMFHLTGLGFAAVAVCGLASRSLRRL</sequence>
<feature type="compositionally biased region" description="Basic and acidic residues" evidence="6">
    <location>
        <begin position="16"/>
        <end position="36"/>
    </location>
</feature>
<dbReference type="RefSeq" id="WP_344667488.1">
    <property type="nucleotide sequence ID" value="NZ_BAAAQN010000025.1"/>
</dbReference>
<name>A0ABN2UIL6_9ACTN</name>
<keyword evidence="3 7" id="KW-0812">Transmembrane</keyword>
<keyword evidence="10" id="KW-1185">Reference proteome</keyword>
<dbReference type="PANTHER" id="PTHR23513">
    <property type="entry name" value="INTEGRAL MEMBRANE EFFLUX PROTEIN-RELATED"/>
    <property type="match status" value="1"/>
</dbReference>
<reference evidence="9 10" key="1">
    <citation type="journal article" date="2019" name="Int. J. Syst. Evol. Microbiol.">
        <title>The Global Catalogue of Microorganisms (GCM) 10K type strain sequencing project: providing services to taxonomists for standard genome sequencing and annotation.</title>
        <authorList>
            <consortium name="The Broad Institute Genomics Platform"/>
            <consortium name="The Broad Institute Genome Sequencing Center for Infectious Disease"/>
            <person name="Wu L."/>
            <person name="Ma J."/>
        </authorList>
    </citation>
    <scope>NUCLEOTIDE SEQUENCE [LARGE SCALE GENOMIC DNA]</scope>
    <source>
        <strain evidence="9 10">JCM 16014</strain>
    </source>
</reference>
<evidence type="ECO:0000256" key="2">
    <source>
        <dbReference type="ARBA" id="ARBA00022475"/>
    </source>
</evidence>
<feature type="transmembrane region" description="Helical" evidence="7">
    <location>
        <begin position="393"/>
        <end position="417"/>
    </location>
</feature>
<feature type="transmembrane region" description="Helical" evidence="7">
    <location>
        <begin position="359"/>
        <end position="381"/>
    </location>
</feature>
<feature type="transmembrane region" description="Helical" evidence="7">
    <location>
        <begin position="271"/>
        <end position="293"/>
    </location>
</feature>
<evidence type="ECO:0000256" key="4">
    <source>
        <dbReference type="ARBA" id="ARBA00022989"/>
    </source>
</evidence>
<protein>
    <submittedName>
        <fullName evidence="9">MFS transporter</fullName>
    </submittedName>
</protein>
<evidence type="ECO:0000256" key="3">
    <source>
        <dbReference type="ARBA" id="ARBA00022692"/>
    </source>
</evidence>
<accession>A0ABN2UIL6</accession>
<evidence type="ECO:0000256" key="6">
    <source>
        <dbReference type="SAM" id="MobiDB-lite"/>
    </source>
</evidence>
<dbReference type="PROSITE" id="PS50850">
    <property type="entry name" value="MFS"/>
    <property type="match status" value="1"/>
</dbReference>
<dbReference type="PRINTS" id="PR01988">
    <property type="entry name" value="EXPORTERBACE"/>
</dbReference>
<proteinExistence type="predicted"/>
<gene>
    <name evidence="9" type="ORF">GCM10009839_43810</name>
</gene>
<comment type="caution">
    <text evidence="9">The sequence shown here is derived from an EMBL/GenBank/DDBJ whole genome shotgun (WGS) entry which is preliminary data.</text>
</comment>
<dbReference type="Gene3D" id="1.20.1250.20">
    <property type="entry name" value="MFS general substrate transporter like domains"/>
    <property type="match status" value="1"/>
</dbReference>
<evidence type="ECO:0000256" key="1">
    <source>
        <dbReference type="ARBA" id="ARBA00004651"/>
    </source>
</evidence>
<dbReference type="EMBL" id="BAAAQN010000025">
    <property type="protein sequence ID" value="GAA2037711.1"/>
    <property type="molecule type" value="Genomic_DNA"/>
</dbReference>
<feature type="transmembrane region" description="Helical" evidence="7">
    <location>
        <begin position="305"/>
        <end position="327"/>
    </location>
</feature>
<feature type="transmembrane region" description="Helical" evidence="7">
    <location>
        <begin position="334"/>
        <end position="353"/>
    </location>
</feature>
<feature type="region of interest" description="Disordered" evidence="6">
    <location>
        <begin position="1"/>
        <end position="44"/>
    </location>
</feature>
<evidence type="ECO:0000259" key="8">
    <source>
        <dbReference type="PROSITE" id="PS50850"/>
    </source>
</evidence>
<organism evidence="9 10">
    <name type="scientific">Catenulispora yoronensis</name>
    <dbReference type="NCBI Taxonomy" id="450799"/>
    <lineage>
        <taxon>Bacteria</taxon>
        <taxon>Bacillati</taxon>
        <taxon>Actinomycetota</taxon>
        <taxon>Actinomycetes</taxon>
        <taxon>Catenulisporales</taxon>
        <taxon>Catenulisporaceae</taxon>
        <taxon>Catenulispora</taxon>
    </lineage>
</organism>
<evidence type="ECO:0000313" key="9">
    <source>
        <dbReference type="EMBL" id="GAA2037711.1"/>
    </source>
</evidence>
<dbReference type="CDD" id="cd06173">
    <property type="entry name" value="MFS_MefA_like"/>
    <property type="match status" value="1"/>
</dbReference>
<dbReference type="PANTHER" id="PTHR23513:SF6">
    <property type="entry name" value="MAJOR FACILITATOR SUPERFAMILY ASSOCIATED DOMAIN-CONTAINING PROTEIN"/>
    <property type="match status" value="1"/>
</dbReference>
<feature type="domain" description="Major facilitator superfamily (MFS) profile" evidence="8">
    <location>
        <begin position="54"/>
        <end position="446"/>
    </location>
</feature>
<keyword evidence="5 7" id="KW-0472">Membrane</keyword>
<dbReference type="InterPro" id="IPR036259">
    <property type="entry name" value="MFS_trans_sf"/>
</dbReference>
<keyword evidence="2" id="KW-1003">Cell membrane</keyword>
<comment type="subcellular location">
    <subcellularLocation>
        <location evidence="1">Cell membrane</location>
        <topology evidence="1">Multi-pass membrane protein</topology>
    </subcellularLocation>
</comment>
<dbReference type="InterPro" id="IPR011701">
    <property type="entry name" value="MFS"/>
</dbReference>
<feature type="transmembrane region" description="Helical" evidence="7">
    <location>
        <begin position="70"/>
        <end position="92"/>
    </location>
</feature>
<dbReference type="SUPFAM" id="SSF103473">
    <property type="entry name" value="MFS general substrate transporter"/>
    <property type="match status" value="1"/>
</dbReference>
<feature type="transmembrane region" description="Helical" evidence="7">
    <location>
        <begin position="423"/>
        <end position="442"/>
    </location>
</feature>